<dbReference type="InterPro" id="IPR016024">
    <property type="entry name" value="ARM-type_fold"/>
</dbReference>
<evidence type="ECO:0000256" key="2">
    <source>
        <dbReference type="ARBA" id="ARBA00006613"/>
    </source>
</evidence>
<evidence type="ECO:0000256" key="1">
    <source>
        <dbReference type="ARBA" id="ARBA00004308"/>
    </source>
</evidence>
<dbReference type="SUPFAM" id="SSF48371">
    <property type="entry name" value="ARM repeat"/>
    <property type="match status" value="1"/>
</dbReference>
<dbReference type="Proteomes" id="UP001152797">
    <property type="component" value="Unassembled WGS sequence"/>
</dbReference>
<dbReference type="GO" id="GO:0030131">
    <property type="term" value="C:clathrin adaptor complex"/>
    <property type="evidence" value="ECO:0007669"/>
    <property type="project" value="InterPro"/>
</dbReference>
<protein>
    <submittedName>
        <fullName evidence="10">Beta-adaptin-like protein C (At-bC-Ad) (At-betaC-Ad) (AP complex subunit beta-C) (Adaptor protein complex AP subunit beta-C) (Beta-adaptin C) (Clathrin assembly protein complex beta large chain C)</fullName>
    </submittedName>
</protein>
<dbReference type="InterPro" id="IPR013037">
    <property type="entry name" value="Clathrin_b-adaptin_app_Ig-like"/>
</dbReference>
<dbReference type="OrthoDB" id="10254310at2759"/>
<dbReference type="Pfam" id="PF09066">
    <property type="entry name" value="B2-adapt-app_C"/>
    <property type="match status" value="1"/>
</dbReference>
<evidence type="ECO:0000259" key="7">
    <source>
        <dbReference type="SMART" id="SM01020"/>
    </source>
</evidence>
<dbReference type="PANTHER" id="PTHR11134">
    <property type="entry name" value="ADAPTOR COMPLEX SUBUNIT BETA FAMILY MEMBER"/>
    <property type="match status" value="1"/>
</dbReference>
<dbReference type="AlphaFoldDB" id="A0A9P1BYB6"/>
<sequence length="1054" mass="115485">MVAMRQKQNDGKFFQTTKRGEIQELKEELHANDKQKQKDAVKKVIANMTVGKDVSALFADVVNCIQTDNVELKKLVYLYVMNYAKAQPELAILAINTFRKDATDPNPLIRSLAVRTMGCIRLDQVTEYLLEPLRRCCQDHDPYVRKTSAICIPKVYDINPELVDDQGFVDILKDLLGDGNPMVVANAVAGLAEISQTCGKDLLDLDRGNIPKLLAALNECNEWGQVFILDALATYEPTGPNDAESISERVTARLSHANPAVVLTAIKVILKCMEHTENPEVLRMLAKKLNPPLVTLLSSEPEVQYVALRNIRLIVQRRPGILASDVKMFFCKYNDPIYVKLEKVDIMCMLVSDKNFDQVLLELKEYASGVDVEFVRKSVRSIGRVAVKLERACERAMNVLLELIETKVNYVVQESCVVVKDIFRKYPSRYEQVLSALCESMEALDEPEAKASMIWILGEYAGRIDNADELLESFLEAGHGDRHGDRIVDTFHDEPLLVQMQLLTAIVKLFLQKPSSTQDMVSKVLQCATEESTNHDLRDRGYIYWRLLATNPEATKSLLANAWFVGACRNLLEKLSTELSLMSSVYHKYADEFVTRLTLTSSGQERGAEDDEEDDGNRAADRRREVQEELERGPGASNGTSGGLDLLDLGGVGDDSPSQRGGVSVSSVQKVQVLPSTQAGQHGQQGFAVSAAFARQRGTPTLMMTFSNHSSGPLSGFAIQVNKNPFGFAPKEQLVCSEIQPGSSSEAGQTVWGEVSVAMAPQQLLSNTAPSSPLLLQVAIKTSLDIFYFHVQFDLSVVLVENAALSRDDFTPIWQRVGEAGQKMAIIPMDRPLDSEMVKSRMAQDNICYVAQRQLEDGSVALYTSAQTSNNCSVLAEVTVSPGSSSLKVAIRTETQKNEPSGAVAPGGVVSQNKAIPVVADAMAFIVAVPIQLWDNTVGKNGTEANASAVVQACLDALGDDETQTPPADCLACVTQVLASLLHRRQQVATAIGTAGSQALLKKLHGWCMASIDFEKSAKERGYRLLHASGRAPVSPGVGEPLLAPASWYTPVMA</sequence>
<evidence type="ECO:0000256" key="3">
    <source>
        <dbReference type="ARBA" id="ARBA00022448"/>
    </source>
</evidence>
<dbReference type="InterPro" id="IPR009028">
    <property type="entry name" value="Coatomer/calthrin_app_sub_C"/>
</dbReference>
<evidence type="ECO:0000313" key="11">
    <source>
        <dbReference type="Proteomes" id="UP001152797"/>
    </source>
</evidence>
<feature type="non-terminal residue" evidence="8">
    <location>
        <position position="1054"/>
    </location>
</feature>
<keyword evidence="3" id="KW-0813">Transport</keyword>
<dbReference type="GO" id="GO:0006886">
    <property type="term" value="P:intracellular protein transport"/>
    <property type="evidence" value="ECO:0007669"/>
    <property type="project" value="InterPro"/>
</dbReference>
<reference evidence="9" key="2">
    <citation type="submission" date="2024-04" db="EMBL/GenBank/DDBJ databases">
        <authorList>
            <person name="Chen Y."/>
            <person name="Shah S."/>
            <person name="Dougan E. K."/>
            <person name="Thang M."/>
            <person name="Chan C."/>
        </authorList>
    </citation>
    <scope>NUCLEOTIDE SEQUENCE [LARGE SCALE GENOMIC DNA]</scope>
</reference>
<feature type="compositionally biased region" description="Low complexity" evidence="6">
    <location>
        <begin position="643"/>
        <end position="667"/>
    </location>
</feature>
<dbReference type="InterPro" id="IPR002553">
    <property type="entry name" value="Clathrin/coatomer_adapt-like_N"/>
</dbReference>
<evidence type="ECO:0000313" key="9">
    <source>
        <dbReference type="EMBL" id="CAL1133918.1"/>
    </source>
</evidence>
<comment type="similarity">
    <text evidence="2">Belongs to the adaptor complexes large subunit family.</text>
</comment>
<dbReference type="EMBL" id="CAMXCT030000564">
    <property type="protein sequence ID" value="CAL4767855.1"/>
    <property type="molecule type" value="Genomic_DNA"/>
</dbReference>
<feature type="region of interest" description="Disordered" evidence="6">
    <location>
        <begin position="601"/>
        <end position="667"/>
    </location>
</feature>
<reference evidence="8" key="1">
    <citation type="submission" date="2022-10" db="EMBL/GenBank/DDBJ databases">
        <authorList>
            <person name="Chen Y."/>
            <person name="Dougan E. K."/>
            <person name="Chan C."/>
            <person name="Rhodes N."/>
            <person name="Thang M."/>
        </authorList>
    </citation>
    <scope>NUCLEOTIDE SEQUENCE</scope>
</reference>
<dbReference type="InterPro" id="IPR013041">
    <property type="entry name" value="Clathrin_app_Ig-like_sf"/>
</dbReference>
<keyword evidence="4" id="KW-0653">Protein transport</keyword>
<dbReference type="Gene3D" id="1.25.10.10">
    <property type="entry name" value="Leucine-rich Repeat Variant"/>
    <property type="match status" value="1"/>
</dbReference>
<dbReference type="FunFam" id="2.60.40.1150:FF:000002">
    <property type="entry name" value="Beta-adaptin-like protein C"/>
    <property type="match status" value="1"/>
</dbReference>
<dbReference type="GO" id="GO:0016192">
    <property type="term" value="P:vesicle-mediated transport"/>
    <property type="evidence" value="ECO:0007669"/>
    <property type="project" value="InterPro"/>
</dbReference>
<dbReference type="Pfam" id="PF01602">
    <property type="entry name" value="Adaptin_N"/>
    <property type="match status" value="1"/>
</dbReference>
<evidence type="ECO:0000256" key="5">
    <source>
        <dbReference type="ARBA" id="ARBA00023136"/>
    </source>
</evidence>
<accession>A0A9P1BYB6</accession>
<dbReference type="EMBL" id="CAMXCT010000564">
    <property type="protein sequence ID" value="CAI3980543.1"/>
    <property type="molecule type" value="Genomic_DNA"/>
</dbReference>
<dbReference type="SMART" id="SM01020">
    <property type="entry name" value="B2-adapt-app_C"/>
    <property type="match status" value="1"/>
</dbReference>
<name>A0A9P1BYB6_9DINO</name>
<dbReference type="InterPro" id="IPR012295">
    <property type="entry name" value="TBP_dom_sf"/>
</dbReference>
<comment type="caution">
    <text evidence="8">The sequence shown here is derived from an EMBL/GenBank/DDBJ whole genome shotgun (WGS) entry which is preliminary data.</text>
</comment>
<dbReference type="EMBL" id="CAMXCT020000564">
    <property type="protein sequence ID" value="CAL1133918.1"/>
    <property type="molecule type" value="Genomic_DNA"/>
</dbReference>
<dbReference type="SUPFAM" id="SSF49348">
    <property type="entry name" value="Clathrin adaptor appendage domain"/>
    <property type="match status" value="1"/>
</dbReference>
<feature type="compositionally biased region" description="Basic and acidic residues" evidence="6">
    <location>
        <begin position="616"/>
        <end position="632"/>
    </location>
</feature>
<evidence type="ECO:0000313" key="10">
    <source>
        <dbReference type="EMBL" id="CAL4767855.1"/>
    </source>
</evidence>
<feature type="domain" description="Beta-adaptin appendage C-terminal subdomain" evidence="7">
    <location>
        <begin position="799"/>
        <end position="911"/>
    </location>
</feature>
<dbReference type="InterPro" id="IPR011989">
    <property type="entry name" value="ARM-like"/>
</dbReference>
<comment type="subcellular location">
    <subcellularLocation>
        <location evidence="1">Endomembrane system</location>
    </subcellularLocation>
</comment>
<proteinExistence type="inferred from homology"/>
<dbReference type="Gene3D" id="2.60.40.1150">
    <property type="match status" value="1"/>
</dbReference>
<dbReference type="SUPFAM" id="SSF55711">
    <property type="entry name" value="Subdomain of clathrin and coatomer appendage domain"/>
    <property type="match status" value="1"/>
</dbReference>
<organism evidence="8">
    <name type="scientific">Cladocopium goreaui</name>
    <dbReference type="NCBI Taxonomy" id="2562237"/>
    <lineage>
        <taxon>Eukaryota</taxon>
        <taxon>Sar</taxon>
        <taxon>Alveolata</taxon>
        <taxon>Dinophyceae</taxon>
        <taxon>Suessiales</taxon>
        <taxon>Symbiodiniaceae</taxon>
        <taxon>Cladocopium</taxon>
    </lineage>
</organism>
<dbReference type="GO" id="GO:0012505">
    <property type="term" value="C:endomembrane system"/>
    <property type="evidence" value="ECO:0007669"/>
    <property type="project" value="UniProtKB-SubCell"/>
</dbReference>
<evidence type="ECO:0000256" key="4">
    <source>
        <dbReference type="ARBA" id="ARBA00022927"/>
    </source>
</evidence>
<keyword evidence="5" id="KW-0472">Membrane</keyword>
<dbReference type="Gene3D" id="3.30.310.10">
    <property type="entry name" value="TATA-Binding Protein"/>
    <property type="match status" value="1"/>
</dbReference>
<evidence type="ECO:0000313" key="8">
    <source>
        <dbReference type="EMBL" id="CAI3980543.1"/>
    </source>
</evidence>
<gene>
    <name evidence="8" type="ORF">C1SCF055_LOCUS8409</name>
</gene>
<keyword evidence="11" id="KW-1185">Reference proteome</keyword>
<dbReference type="InterPro" id="IPR015151">
    <property type="entry name" value="B-adaptin_app_sub_C"/>
</dbReference>
<evidence type="ECO:0000256" key="6">
    <source>
        <dbReference type="SAM" id="MobiDB-lite"/>
    </source>
</evidence>
<dbReference type="InterPro" id="IPR026739">
    <property type="entry name" value="AP_beta"/>
</dbReference>